<evidence type="ECO:0000256" key="2">
    <source>
        <dbReference type="ARBA" id="ARBA00022763"/>
    </source>
</evidence>
<dbReference type="GO" id="GO:0008725">
    <property type="term" value="F:DNA-3-methyladenine glycosylase activity"/>
    <property type="evidence" value="ECO:0007669"/>
    <property type="project" value="TreeGrafter"/>
</dbReference>
<accession>A0A557SZH2</accession>
<dbReference type="SMART" id="SM00478">
    <property type="entry name" value="ENDO3c"/>
    <property type="match status" value="1"/>
</dbReference>
<dbReference type="Gene3D" id="1.10.340.30">
    <property type="entry name" value="Hypothetical protein, domain 2"/>
    <property type="match status" value="1"/>
</dbReference>
<evidence type="ECO:0000256" key="1">
    <source>
        <dbReference type="ARBA" id="ARBA00010817"/>
    </source>
</evidence>
<evidence type="ECO:0000313" key="5">
    <source>
        <dbReference type="EMBL" id="TVP42001.1"/>
    </source>
</evidence>
<evidence type="ECO:0000256" key="3">
    <source>
        <dbReference type="ARBA" id="ARBA00023204"/>
    </source>
</evidence>
<dbReference type="PANTHER" id="PTHR43003">
    <property type="entry name" value="DNA-3-METHYLADENINE GLYCOSYLASE"/>
    <property type="match status" value="1"/>
</dbReference>
<dbReference type="InterPro" id="IPR011257">
    <property type="entry name" value="DNA_glycosylase"/>
</dbReference>
<dbReference type="GO" id="GO:0006285">
    <property type="term" value="P:base-excision repair, AP site formation"/>
    <property type="evidence" value="ECO:0007669"/>
    <property type="project" value="TreeGrafter"/>
</dbReference>
<keyword evidence="3" id="KW-0234">DNA repair</keyword>
<gene>
    <name evidence="5" type="ORF">NARC_10407</name>
</gene>
<sequence>MGEPDPLVLLSKQDLKLGRLIKSIGNYSIQIHDNLFESLLKSIVYQQLASSAANAIYSRFLLYYGETLPSPHQIISTPDAVLRFTIGLSFKKIEYIKNLAAKIVSGELNIHYLPCLQDEEIITELVKVKGIGRWTAEMFLIFCLKREDVLPLGDLGVKKAIQKLYNLSELPTDEFMLEASSKWKPYRSIATWYLWKSISKFDSIG</sequence>
<evidence type="ECO:0000313" key="6">
    <source>
        <dbReference type="Proteomes" id="UP000315289"/>
    </source>
</evidence>
<comment type="caution">
    <text evidence="5">The sequence shown here is derived from an EMBL/GenBank/DDBJ whole genome shotgun (WGS) entry which is preliminary data.</text>
</comment>
<dbReference type="Proteomes" id="UP000315289">
    <property type="component" value="Unassembled WGS sequence"/>
</dbReference>
<dbReference type="GO" id="GO:0006307">
    <property type="term" value="P:DNA alkylation repair"/>
    <property type="evidence" value="ECO:0007669"/>
    <property type="project" value="TreeGrafter"/>
</dbReference>
<dbReference type="FunFam" id="1.10.340.30:FF:000004">
    <property type="entry name" value="DNA-3-methyladenine glycosylase II"/>
    <property type="match status" value="1"/>
</dbReference>
<dbReference type="SUPFAM" id="SSF48150">
    <property type="entry name" value="DNA-glycosylase"/>
    <property type="match status" value="1"/>
</dbReference>
<dbReference type="PANTHER" id="PTHR43003:SF5">
    <property type="entry name" value="DNA-3-METHYLADENINE GLYCOSYLASE"/>
    <property type="match status" value="1"/>
</dbReference>
<dbReference type="GO" id="GO:0032131">
    <property type="term" value="F:alkylated DNA binding"/>
    <property type="evidence" value="ECO:0007669"/>
    <property type="project" value="TreeGrafter"/>
</dbReference>
<name>A0A557SZH2_9ARCH</name>
<protein>
    <submittedName>
        <fullName evidence="5">3-methyladenine DNA glycosylase/8-oxoguanine DNA glycosylase</fullName>
    </submittedName>
</protein>
<dbReference type="GO" id="GO:0005737">
    <property type="term" value="C:cytoplasm"/>
    <property type="evidence" value="ECO:0007669"/>
    <property type="project" value="TreeGrafter"/>
</dbReference>
<dbReference type="Gene3D" id="1.10.1670.40">
    <property type="match status" value="1"/>
</dbReference>
<dbReference type="InterPro" id="IPR003265">
    <property type="entry name" value="HhH-GPD_domain"/>
</dbReference>
<dbReference type="InterPro" id="IPR051912">
    <property type="entry name" value="Alkylbase_DNA_Glycosylase/TA"/>
</dbReference>
<feature type="domain" description="HhH-GPD" evidence="4">
    <location>
        <begin position="44"/>
        <end position="199"/>
    </location>
</feature>
<proteinExistence type="inferred from homology"/>
<evidence type="ECO:0000259" key="4">
    <source>
        <dbReference type="SMART" id="SM00478"/>
    </source>
</evidence>
<dbReference type="OrthoDB" id="8200at2157"/>
<dbReference type="AlphaFoldDB" id="A0A557SZH2"/>
<keyword evidence="2" id="KW-0227">DNA damage</keyword>
<dbReference type="GO" id="GO:0032993">
    <property type="term" value="C:protein-DNA complex"/>
    <property type="evidence" value="ECO:0007669"/>
    <property type="project" value="TreeGrafter"/>
</dbReference>
<dbReference type="Pfam" id="PF00730">
    <property type="entry name" value="HhH-GPD"/>
    <property type="match status" value="1"/>
</dbReference>
<dbReference type="EMBL" id="VOAH01000001">
    <property type="protein sequence ID" value="TVP42001.1"/>
    <property type="molecule type" value="Genomic_DNA"/>
</dbReference>
<dbReference type="RefSeq" id="WP_144728541.1">
    <property type="nucleotide sequence ID" value="NZ_ML675578.1"/>
</dbReference>
<reference evidence="5 6" key="1">
    <citation type="journal article" date="2019" name="Front. Microbiol.">
        <title>Ammonia Oxidation by the Arctic Terrestrial Thaumarchaeote Candidatus Nitrosocosmicus arcticus Is Stimulated by Increasing Temperatures.</title>
        <authorList>
            <person name="Alves R.J.E."/>
            <person name="Kerou M."/>
            <person name="Zappe A."/>
            <person name="Bittner R."/>
            <person name="Abby S.S."/>
            <person name="Schmidt H.A."/>
            <person name="Pfeifer K."/>
            <person name="Schleper C."/>
        </authorList>
    </citation>
    <scope>NUCLEOTIDE SEQUENCE [LARGE SCALE GENOMIC DNA]</scope>
    <source>
        <strain evidence="5 6">Kfb</strain>
    </source>
</reference>
<dbReference type="GO" id="GO:0043916">
    <property type="term" value="F:DNA-7-methylguanine glycosylase activity"/>
    <property type="evidence" value="ECO:0007669"/>
    <property type="project" value="TreeGrafter"/>
</dbReference>
<comment type="similarity">
    <text evidence="1">Belongs to the alkylbase DNA glycosidase AlkA family.</text>
</comment>
<keyword evidence="6" id="KW-1185">Reference proteome</keyword>
<dbReference type="CDD" id="cd00056">
    <property type="entry name" value="ENDO3c"/>
    <property type="match status" value="1"/>
</dbReference>
<organism evidence="5 6">
    <name type="scientific">Candidatus Nitrosocosmicus arcticus</name>
    <dbReference type="NCBI Taxonomy" id="2035267"/>
    <lineage>
        <taxon>Archaea</taxon>
        <taxon>Nitrososphaerota</taxon>
        <taxon>Nitrososphaeria</taxon>
        <taxon>Nitrososphaerales</taxon>
        <taxon>Nitrososphaeraceae</taxon>
        <taxon>Candidatus Nitrosocosmicus</taxon>
    </lineage>
</organism>